<reference evidence="1 2" key="1">
    <citation type="submission" date="2019-11" db="EMBL/GenBank/DDBJ databases">
        <authorList>
            <person name="Li J."/>
        </authorList>
    </citation>
    <scope>NUCLEOTIDE SEQUENCE [LARGE SCALE GENOMIC DNA]</scope>
    <source>
        <strain evidence="1 2">J4</strain>
    </source>
</reference>
<name>A0A6G1X2R8_9BACI</name>
<organism evidence="1 2">
    <name type="scientific">Salinibacillus xinjiangensis</name>
    <dbReference type="NCBI Taxonomy" id="1229268"/>
    <lineage>
        <taxon>Bacteria</taxon>
        <taxon>Bacillati</taxon>
        <taxon>Bacillota</taxon>
        <taxon>Bacilli</taxon>
        <taxon>Bacillales</taxon>
        <taxon>Bacillaceae</taxon>
        <taxon>Salinibacillus</taxon>
    </lineage>
</organism>
<evidence type="ECO:0000313" key="1">
    <source>
        <dbReference type="EMBL" id="MRG85287.1"/>
    </source>
</evidence>
<dbReference type="Pfam" id="PF13040">
    <property type="entry name" value="Fur_reg_FbpB"/>
    <property type="match status" value="1"/>
</dbReference>
<accession>A0A6G1X2R8</accession>
<dbReference type="InterPro" id="IPR025004">
    <property type="entry name" value="SenN/SenS"/>
</dbReference>
<keyword evidence="2" id="KW-1185">Reference proteome</keyword>
<dbReference type="EMBL" id="WJNH01000002">
    <property type="protein sequence ID" value="MRG85287.1"/>
    <property type="molecule type" value="Genomic_DNA"/>
</dbReference>
<protein>
    <submittedName>
        <fullName evidence="1">FbpB family small basic protein</fullName>
    </submittedName>
</protein>
<dbReference type="OrthoDB" id="2973999at2"/>
<comment type="caution">
    <text evidence="1">The sequence shown here is derived from an EMBL/GenBank/DDBJ whole genome shotgun (WGS) entry which is preliminary data.</text>
</comment>
<gene>
    <name evidence="1" type="ORF">GH754_02975</name>
</gene>
<evidence type="ECO:0000313" key="2">
    <source>
        <dbReference type="Proteomes" id="UP000480185"/>
    </source>
</evidence>
<proteinExistence type="predicted"/>
<sequence length="56" mass="6826">MKRRDFPMNKKRKMSFAEMLEFEREQIRQNPELMDKIEEKLEDRLSTGMMETADDA</sequence>
<dbReference type="AlphaFoldDB" id="A0A6G1X2R8"/>
<dbReference type="Proteomes" id="UP000480185">
    <property type="component" value="Unassembled WGS sequence"/>
</dbReference>